<dbReference type="AlphaFoldDB" id="A0A0L0W9R3"/>
<dbReference type="Proteomes" id="UP000037267">
    <property type="component" value="Unassembled WGS sequence"/>
</dbReference>
<dbReference type="STRING" id="1503.CLPU_9c00820"/>
<dbReference type="Pfam" id="PF15428">
    <property type="entry name" value="Imm26"/>
    <property type="match status" value="1"/>
</dbReference>
<protein>
    <recommendedName>
        <fullName evidence="3">Immunity protein 26</fullName>
    </recommendedName>
</protein>
<evidence type="ECO:0000313" key="1">
    <source>
        <dbReference type="EMBL" id="KNF08186.1"/>
    </source>
</evidence>
<comment type="caution">
    <text evidence="1">The sequence shown here is derived from an EMBL/GenBank/DDBJ whole genome shotgun (WGS) entry which is preliminary data.</text>
</comment>
<organism evidence="1 2">
    <name type="scientific">Gottschalkia purinilytica</name>
    <name type="common">Clostridium purinilyticum</name>
    <dbReference type="NCBI Taxonomy" id="1503"/>
    <lineage>
        <taxon>Bacteria</taxon>
        <taxon>Bacillati</taxon>
        <taxon>Bacillota</taxon>
        <taxon>Tissierellia</taxon>
        <taxon>Tissierellales</taxon>
        <taxon>Gottschalkiaceae</taxon>
        <taxon>Gottschalkia</taxon>
    </lineage>
</organism>
<evidence type="ECO:0008006" key="3">
    <source>
        <dbReference type="Google" id="ProtNLM"/>
    </source>
</evidence>
<dbReference type="InterPro" id="IPR029278">
    <property type="entry name" value="Imm26"/>
</dbReference>
<dbReference type="EMBL" id="LGSS01000009">
    <property type="protein sequence ID" value="KNF08186.1"/>
    <property type="molecule type" value="Genomic_DNA"/>
</dbReference>
<keyword evidence="2" id="KW-1185">Reference proteome</keyword>
<accession>A0A0L0W9R3</accession>
<reference evidence="2" key="1">
    <citation type="submission" date="2015-07" db="EMBL/GenBank/DDBJ databases">
        <title>Draft genome sequence of the purine-degrading Gottschalkia purinilyticum DSM 1384 (formerly Clostridium purinilyticum).</title>
        <authorList>
            <person name="Poehlein A."/>
            <person name="Schiel-Bengelsdorf B."/>
            <person name="Bengelsdorf F.R."/>
            <person name="Daniel R."/>
            <person name="Duerre P."/>
        </authorList>
    </citation>
    <scope>NUCLEOTIDE SEQUENCE [LARGE SCALE GENOMIC DNA]</scope>
    <source>
        <strain evidence="2">DSM 1384</strain>
    </source>
</reference>
<name>A0A0L0W9R3_GOTPU</name>
<sequence length="269" mass="31205">MILIKMEPSRKKPKKGDVFVIQPVKDIYFFGVVIKTNIVNPEDGFINGWNLIFIYNCPSKSIEIPNDLMKNELLNPPDIVNNQGWLKGYFKTIGNISINEDDIIKDYGFQFLEKELYFTEEGKRLKRRPKICGSYGLGSYGSVSTETKKALENHPEILEGIGYEGDIILDRDIDLLEKDEIFTGENLIKVKKVLDTYSNNLKKLGDNPSQKDIMKCVEKVVKDFNKLDEEEDYFIETMEREELCDSIHKLAKLTGLEIDEDITEEWREW</sequence>
<gene>
    <name evidence="1" type="ORF">CLPU_9c00820</name>
</gene>
<proteinExistence type="predicted"/>
<evidence type="ECO:0000313" key="2">
    <source>
        <dbReference type="Proteomes" id="UP000037267"/>
    </source>
</evidence>